<accession>A0A0F9AKC1</accession>
<evidence type="ECO:0000313" key="1">
    <source>
        <dbReference type="EMBL" id="KKK72651.1"/>
    </source>
</evidence>
<feature type="non-terminal residue" evidence="1">
    <location>
        <position position="385"/>
    </location>
</feature>
<feature type="non-terminal residue" evidence="1">
    <location>
        <position position="1"/>
    </location>
</feature>
<gene>
    <name evidence="1" type="ORF">LCGC14_2901740</name>
</gene>
<reference evidence="1" key="1">
    <citation type="journal article" date="2015" name="Nature">
        <title>Complex archaea that bridge the gap between prokaryotes and eukaryotes.</title>
        <authorList>
            <person name="Spang A."/>
            <person name="Saw J.H."/>
            <person name="Jorgensen S.L."/>
            <person name="Zaremba-Niedzwiedzka K."/>
            <person name="Martijn J."/>
            <person name="Lind A.E."/>
            <person name="van Eijk R."/>
            <person name="Schleper C."/>
            <person name="Guy L."/>
            <person name="Ettema T.J."/>
        </authorList>
    </citation>
    <scope>NUCLEOTIDE SEQUENCE</scope>
</reference>
<name>A0A0F9AKC1_9ZZZZ</name>
<dbReference type="AlphaFoldDB" id="A0A0F9AKC1"/>
<comment type="caution">
    <text evidence="1">The sequence shown here is derived from an EMBL/GenBank/DDBJ whole genome shotgun (WGS) entry which is preliminary data.</text>
</comment>
<organism evidence="1">
    <name type="scientific">marine sediment metagenome</name>
    <dbReference type="NCBI Taxonomy" id="412755"/>
    <lineage>
        <taxon>unclassified sequences</taxon>
        <taxon>metagenomes</taxon>
        <taxon>ecological metagenomes</taxon>
    </lineage>
</organism>
<proteinExistence type="predicted"/>
<dbReference type="EMBL" id="LAZR01057154">
    <property type="protein sequence ID" value="KKK72651.1"/>
    <property type="molecule type" value="Genomic_DNA"/>
</dbReference>
<protein>
    <submittedName>
        <fullName evidence="1">Uncharacterized protein</fullName>
    </submittedName>
</protein>
<sequence>RIDPIKIYFSFKKYNENNDKFGEILENLKAKYGIEINFLNRLFENLMYSLIDVLLEPKPDEKFVEKIQVLFNDLEMIASRCYVKAWIDGIWLSQEEHLLEDNTKIRRITPEDMEYVQKTDYYGGLTLLHKFMDPTTILEINLVPNISKESIIKTDEKYFHFKGLMERELMIELDYISLALKLFKLGSVFIHKVERTSDSLIQRGKTIAGEFQRVANRVKYGIKECDIPKINNILALIRKKKDRLFNPNKKLNPFIIALQRFDNAFLNAENSESSIMFVISCLEALFLKSSEFSELSRRLYQRVSMLLKQFGFNPLLISKILKKAYIIRSKYSHGSKVDFNKENIKEVNEFKIKVMECARISLLIYLQLVGNTKKENFLTLIDKSL</sequence>